<organism evidence="2">
    <name type="scientific">Arundo donax</name>
    <name type="common">Giant reed</name>
    <name type="synonym">Donax arundinaceus</name>
    <dbReference type="NCBI Taxonomy" id="35708"/>
    <lineage>
        <taxon>Eukaryota</taxon>
        <taxon>Viridiplantae</taxon>
        <taxon>Streptophyta</taxon>
        <taxon>Embryophyta</taxon>
        <taxon>Tracheophyta</taxon>
        <taxon>Spermatophyta</taxon>
        <taxon>Magnoliopsida</taxon>
        <taxon>Liliopsida</taxon>
        <taxon>Poales</taxon>
        <taxon>Poaceae</taxon>
        <taxon>PACMAD clade</taxon>
        <taxon>Arundinoideae</taxon>
        <taxon>Arundineae</taxon>
        <taxon>Arundo</taxon>
    </lineage>
</organism>
<name>A0A0A9D678_ARUDO</name>
<reference evidence="2" key="2">
    <citation type="journal article" date="2015" name="Data Brief">
        <title>Shoot transcriptome of the giant reed, Arundo donax.</title>
        <authorList>
            <person name="Barrero R.A."/>
            <person name="Guerrero F.D."/>
            <person name="Moolhuijzen P."/>
            <person name="Goolsby J.A."/>
            <person name="Tidwell J."/>
            <person name="Bellgard S.E."/>
            <person name="Bellgard M.I."/>
        </authorList>
    </citation>
    <scope>NUCLEOTIDE SEQUENCE</scope>
    <source>
        <tissue evidence="2">Shoot tissue taken approximately 20 cm above the soil surface</tissue>
    </source>
</reference>
<dbReference type="EMBL" id="GBRH01218638">
    <property type="protein sequence ID" value="JAD79257.1"/>
    <property type="molecule type" value="Transcribed_RNA"/>
</dbReference>
<feature type="region of interest" description="Disordered" evidence="1">
    <location>
        <begin position="123"/>
        <end position="158"/>
    </location>
</feature>
<dbReference type="AlphaFoldDB" id="A0A0A9D678"/>
<accession>A0A0A9D678</accession>
<proteinExistence type="predicted"/>
<sequence length="158" mass="17314">MQLLPASKSCTDHQVYTYIRIAQRRLCAILLFCAESRMLDKLISVFMLSHYACPSSTPMASVASTTPTGLSGHFVPVSPTWPAPGVDRRLCSAMQTPSSAFAPAQIRRRSRCLRRIYRTGLGHTRRPSSSFPEQVSAAPLSPPCRAASRSRAHQSPLA</sequence>
<protein>
    <submittedName>
        <fullName evidence="2">Uncharacterized protein</fullName>
    </submittedName>
</protein>
<evidence type="ECO:0000256" key="1">
    <source>
        <dbReference type="SAM" id="MobiDB-lite"/>
    </source>
</evidence>
<reference evidence="2" key="1">
    <citation type="submission" date="2014-09" db="EMBL/GenBank/DDBJ databases">
        <authorList>
            <person name="Magalhaes I.L.F."/>
            <person name="Oliveira U."/>
            <person name="Santos F.R."/>
            <person name="Vidigal T.H.D.A."/>
            <person name="Brescovit A.D."/>
            <person name="Santos A.J."/>
        </authorList>
    </citation>
    <scope>NUCLEOTIDE SEQUENCE</scope>
    <source>
        <tissue evidence="2">Shoot tissue taken approximately 20 cm above the soil surface</tissue>
    </source>
</reference>
<evidence type="ECO:0000313" key="2">
    <source>
        <dbReference type="EMBL" id="JAD79257.1"/>
    </source>
</evidence>